<keyword evidence="1 2" id="KW-0238">DNA-binding</keyword>
<dbReference type="SUPFAM" id="SSF46689">
    <property type="entry name" value="Homeodomain-like"/>
    <property type="match status" value="1"/>
</dbReference>
<feature type="domain" description="HTH tetR-type" evidence="3">
    <location>
        <begin position="14"/>
        <end position="74"/>
    </location>
</feature>
<organism evidence="4 5">
    <name type="scientific">Nocardia tengchongensis</name>
    <dbReference type="NCBI Taxonomy" id="2055889"/>
    <lineage>
        <taxon>Bacteria</taxon>
        <taxon>Bacillati</taxon>
        <taxon>Actinomycetota</taxon>
        <taxon>Actinomycetes</taxon>
        <taxon>Mycobacteriales</taxon>
        <taxon>Nocardiaceae</taxon>
        <taxon>Nocardia</taxon>
    </lineage>
</organism>
<evidence type="ECO:0000256" key="2">
    <source>
        <dbReference type="PROSITE-ProRule" id="PRU00335"/>
    </source>
</evidence>
<dbReference type="RefSeq" id="WP_213557897.1">
    <property type="nucleotide sequence ID" value="NZ_JBHZDI010000031.1"/>
</dbReference>
<accession>A0ABX8CPF5</accession>
<keyword evidence="5" id="KW-1185">Reference proteome</keyword>
<dbReference type="Pfam" id="PF00440">
    <property type="entry name" value="TetR_N"/>
    <property type="match status" value="1"/>
</dbReference>
<dbReference type="PROSITE" id="PS50977">
    <property type="entry name" value="HTH_TETR_2"/>
    <property type="match status" value="1"/>
</dbReference>
<dbReference type="InterPro" id="IPR001647">
    <property type="entry name" value="HTH_TetR"/>
</dbReference>
<reference evidence="4 5" key="1">
    <citation type="submission" date="2021-04" db="EMBL/GenBank/DDBJ databases">
        <title>Nocardia tengchongensis.</title>
        <authorList>
            <person name="Zhuang k."/>
            <person name="Ran Y."/>
            <person name="Li W."/>
        </authorList>
    </citation>
    <scope>NUCLEOTIDE SEQUENCE [LARGE SCALE GENOMIC DNA]</scope>
    <source>
        <strain evidence="4 5">CFH S0057</strain>
    </source>
</reference>
<dbReference type="InterPro" id="IPR009057">
    <property type="entry name" value="Homeodomain-like_sf"/>
</dbReference>
<proteinExistence type="predicted"/>
<sequence>MPRIDAPTVAEHRANQEQALLDAARRLLLEGGPSAVTPAAVGAVAGLGRSGVYKYFRSGGEMLARIVADSFAEWGERVRAAVEQCDTADDQVVAYVRVTLELAGAGAHRVAVLGGGRPGDPAARETLAGHHRDLAAPLQVALAERGDPDPELTSELVNGALGRAIDQLDAGHPVDQVTRGTLEFLCRALQITETH</sequence>
<evidence type="ECO:0000313" key="5">
    <source>
        <dbReference type="Proteomes" id="UP000683310"/>
    </source>
</evidence>
<dbReference type="Gene3D" id="1.10.10.60">
    <property type="entry name" value="Homeodomain-like"/>
    <property type="match status" value="1"/>
</dbReference>
<evidence type="ECO:0000313" key="4">
    <source>
        <dbReference type="EMBL" id="QVI21797.1"/>
    </source>
</evidence>
<dbReference type="Proteomes" id="UP000683310">
    <property type="component" value="Chromosome"/>
</dbReference>
<feature type="DNA-binding region" description="H-T-H motif" evidence="2">
    <location>
        <begin position="37"/>
        <end position="56"/>
    </location>
</feature>
<dbReference type="Gene3D" id="1.10.357.10">
    <property type="entry name" value="Tetracycline Repressor, domain 2"/>
    <property type="match status" value="1"/>
</dbReference>
<name>A0ABX8CPF5_9NOCA</name>
<evidence type="ECO:0000259" key="3">
    <source>
        <dbReference type="PROSITE" id="PS50977"/>
    </source>
</evidence>
<gene>
    <name evidence="4" type="ORF">KHQ06_01040</name>
</gene>
<evidence type="ECO:0000256" key="1">
    <source>
        <dbReference type="ARBA" id="ARBA00023125"/>
    </source>
</evidence>
<dbReference type="PRINTS" id="PR00455">
    <property type="entry name" value="HTHTETR"/>
</dbReference>
<dbReference type="EMBL" id="CP074371">
    <property type="protein sequence ID" value="QVI21797.1"/>
    <property type="molecule type" value="Genomic_DNA"/>
</dbReference>
<protein>
    <submittedName>
        <fullName evidence="4">TetR/AcrR family transcriptional regulator</fullName>
    </submittedName>
</protein>